<protein>
    <recommendedName>
        <fullName evidence="2">Protein kinase domain-containing protein</fullName>
    </recommendedName>
</protein>
<dbReference type="PANTHER" id="PTHR24359:SF37">
    <property type="entry name" value="PROTEIN KINASE DOMAIN-CONTAINING PROTEIN"/>
    <property type="match status" value="1"/>
</dbReference>
<accession>A0A4Q4N0M5</accession>
<dbReference type="CDD" id="cd00180">
    <property type="entry name" value="PKc"/>
    <property type="match status" value="1"/>
</dbReference>
<evidence type="ECO:0000256" key="1">
    <source>
        <dbReference type="SAM" id="MobiDB-lite"/>
    </source>
</evidence>
<comment type="caution">
    <text evidence="3">The sequence shown here is derived from an EMBL/GenBank/DDBJ whole genome shotgun (WGS) entry which is preliminary data.</text>
</comment>
<feature type="domain" description="Protein kinase" evidence="2">
    <location>
        <begin position="324"/>
        <end position="678"/>
    </location>
</feature>
<organism evidence="3 4">
    <name type="scientific">Alternaria alternata</name>
    <name type="common">Alternaria rot fungus</name>
    <name type="synonym">Torula alternata</name>
    <dbReference type="NCBI Taxonomy" id="5599"/>
    <lineage>
        <taxon>Eukaryota</taxon>
        <taxon>Fungi</taxon>
        <taxon>Dikarya</taxon>
        <taxon>Ascomycota</taxon>
        <taxon>Pezizomycotina</taxon>
        <taxon>Dothideomycetes</taxon>
        <taxon>Pleosporomycetidae</taxon>
        <taxon>Pleosporales</taxon>
        <taxon>Pleosporineae</taxon>
        <taxon>Pleosporaceae</taxon>
        <taxon>Alternaria</taxon>
        <taxon>Alternaria sect. Alternaria</taxon>
        <taxon>Alternaria alternata complex</taxon>
    </lineage>
</organism>
<dbReference type="GO" id="GO:0004674">
    <property type="term" value="F:protein serine/threonine kinase activity"/>
    <property type="evidence" value="ECO:0007669"/>
    <property type="project" value="TreeGrafter"/>
</dbReference>
<dbReference type="AlphaFoldDB" id="A0A4Q4N0M5"/>
<gene>
    <name evidence="3" type="ORF">AA0117_g12439</name>
</gene>
<dbReference type="PANTHER" id="PTHR24359">
    <property type="entry name" value="SERINE/THREONINE-PROTEIN KINASE SBK1"/>
    <property type="match status" value="1"/>
</dbReference>
<feature type="compositionally biased region" description="Basic and acidic residues" evidence="1">
    <location>
        <begin position="69"/>
        <end position="102"/>
    </location>
</feature>
<dbReference type="VEuPathDB" id="FungiDB:CC77DRAFT_1067956"/>
<feature type="region of interest" description="Disordered" evidence="1">
    <location>
        <begin position="60"/>
        <end position="102"/>
    </location>
</feature>
<dbReference type="Gene3D" id="1.10.510.10">
    <property type="entry name" value="Transferase(Phosphotransferase) domain 1"/>
    <property type="match status" value="1"/>
</dbReference>
<dbReference type="Proteomes" id="UP000291422">
    <property type="component" value="Unassembled WGS sequence"/>
</dbReference>
<dbReference type="GO" id="GO:0005524">
    <property type="term" value="F:ATP binding"/>
    <property type="evidence" value="ECO:0007669"/>
    <property type="project" value="InterPro"/>
</dbReference>
<proteinExistence type="predicted"/>
<dbReference type="SUPFAM" id="SSF56112">
    <property type="entry name" value="Protein kinase-like (PK-like)"/>
    <property type="match status" value="1"/>
</dbReference>
<evidence type="ECO:0000259" key="2">
    <source>
        <dbReference type="PROSITE" id="PS50011"/>
    </source>
</evidence>
<feature type="compositionally biased region" description="Basic and acidic residues" evidence="1">
    <location>
        <begin position="755"/>
        <end position="767"/>
    </location>
</feature>
<sequence>MDPLTVLEAGHHPQATGIEPADGTCNVPRSRVQRQTIPVSNSGLLSPRFGRPLYFGENEFSGGPDITIDDGKGKSRPVDEGDYDRRPIPASESRRSEDESSVHKVKDLGFEAAAANFSALFHTPSGCDSVMSSPLEALFEERRFRRSSRSRDPLESGCILSDLQNKVEGSMAWSQLDKEEFLPLDSFETILDAKAIALLLDETYNFATSEELKKKFESIVNPISGRSRRRTLGILVLMSQVAHIEHFIREDIWDDDLPLERSAGSVMGCVRTRNSENDKLMENWSRIDINSFCSFQKMFFVPFFDIQEHRLCSYELESNIRLPWKKYEHKTNGGFGVVHKVEIHPSHHNFTGSNSSVKPVFALKAIEAGDHKAYRDELAALEKTCAQVQREKHLIKLLLTFRHGDKFYLLFEWADGNLGEFWETHRTRPPTLLDERWAAKQCLGLARAVSRIHGLTTWQKNGRSSSFGSLNDAERDWGRHGDIKPENILWFQEYETDHDLLVISDLGLTRYHSQSSKSLVPRSRIDGCSYAYRPPELDIEERISQKYDIWSLGCVFLEFVVWYLQGYDEVESFSLQREDEDLVIYEGVKIDKFFNIAKSEDGQRKPQVKQAVKDVRPPRIWRLTILIAIQRLRELKDLSTETTFARELLDVIGDKMLRCTPDRREKIDVICTDLSKILDSILKANNPEDFTRLSPDHSRDLAYIRRDDSAPSLRAPANISLFEEARESAADDHDLIMGDDSDPGLLMRTRSRKSRREDVEQSKVHKDLAPSTLEKSVSKIPAEIVTTAVTRKETKDQFLQVVSQPEHTEASREDAAGIDILSRSLPTTEPNNKKHRISQKLKKWFREPLVKLKRMLKG</sequence>
<reference evidence="4" key="1">
    <citation type="journal article" date="2019" name="bioRxiv">
        <title>Genomics, evolutionary history and diagnostics of the Alternaria alternata species group including apple and Asian pear pathotypes.</title>
        <authorList>
            <person name="Armitage A.D."/>
            <person name="Cockerton H.M."/>
            <person name="Sreenivasaprasad S."/>
            <person name="Woodhall J.W."/>
            <person name="Lane C.R."/>
            <person name="Harrison R.J."/>
            <person name="Clarkson J.P."/>
        </authorList>
    </citation>
    <scope>NUCLEOTIDE SEQUENCE [LARGE SCALE GENOMIC DNA]</scope>
    <source>
        <strain evidence="4">FERA 1177</strain>
    </source>
</reference>
<dbReference type="PROSITE" id="PS50011">
    <property type="entry name" value="PROTEIN_KINASE_DOM"/>
    <property type="match status" value="1"/>
</dbReference>
<dbReference type="InterPro" id="IPR011009">
    <property type="entry name" value="Kinase-like_dom_sf"/>
</dbReference>
<feature type="region of interest" description="Disordered" evidence="1">
    <location>
        <begin position="734"/>
        <end position="767"/>
    </location>
</feature>
<dbReference type="SMART" id="SM00220">
    <property type="entry name" value="S_TKc"/>
    <property type="match status" value="1"/>
</dbReference>
<dbReference type="Pfam" id="PF00069">
    <property type="entry name" value="Pkinase"/>
    <property type="match status" value="1"/>
</dbReference>
<evidence type="ECO:0000313" key="4">
    <source>
        <dbReference type="Proteomes" id="UP000291422"/>
    </source>
</evidence>
<dbReference type="InterPro" id="IPR000719">
    <property type="entry name" value="Prot_kinase_dom"/>
</dbReference>
<feature type="region of interest" description="Disordered" evidence="1">
    <location>
        <begin position="1"/>
        <end position="24"/>
    </location>
</feature>
<dbReference type="EMBL" id="PDXD01000072">
    <property type="protein sequence ID" value="RYN64484.1"/>
    <property type="molecule type" value="Genomic_DNA"/>
</dbReference>
<evidence type="ECO:0000313" key="3">
    <source>
        <dbReference type="EMBL" id="RYN64484.1"/>
    </source>
</evidence>
<name>A0A4Q4N0M5_ALTAL</name>